<evidence type="ECO:0000256" key="3">
    <source>
        <dbReference type="ARBA" id="ARBA00023125"/>
    </source>
</evidence>
<evidence type="ECO:0000256" key="5">
    <source>
        <dbReference type="ARBA" id="ARBA00023242"/>
    </source>
</evidence>
<keyword evidence="2" id="KW-0805">Transcription regulation</keyword>
<dbReference type="OrthoDB" id="610645at2759"/>
<comment type="subcellular location">
    <subcellularLocation>
        <location evidence="1">Nucleus</location>
    </subcellularLocation>
</comment>
<dbReference type="InterPro" id="IPR050913">
    <property type="entry name" value="AP2/ERF_ERF"/>
</dbReference>
<comment type="caution">
    <text evidence="9">The sequence shown here is derived from an EMBL/GenBank/DDBJ whole genome shotgun (WGS) entry which is preliminary data.</text>
</comment>
<dbReference type="Pfam" id="PF00847">
    <property type="entry name" value="AP2"/>
    <property type="match status" value="1"/>
</dbReference>
<name>A0A5D3C6F5_CUCMM</name>
<dbReference type="InterPro" id="IPR016177">
    <property type="entry name" value="DNA-bd_dom_sf"/>
</dbReference>
<evidence type="ECO:0000259" key="7">
    <source>
        <dbReference type="PROSITE" id="PS51032"/>
    </source>
</evidence>
<dbReference type="EMBL" id="SSTE01015921">
    <property type="protein sequence ID" value="KAA0042565.1"/>
    <property type="molecule type" value="Genomic_DNA"/>
</dbReference>
<dbReference type="SMART" id="SM00380">
    <property type="entry name" value="AP2"/>
    <property type="match status" value="1"/>
</dbReference>
<dbReference type="PANTHER" id="PTHR31194">
    <property type="entry name" value="SHN SHINE , DNA BINDING / TRANSCRIPTION FACTOR"/>
    <property type="match status" value="1"/>
</dbReference>
<dbReference type="InterPro" id="IPR001471">
    <property type="entry name" value="AP2/ERF_dom"/>
</dbReference>
<evidence type="ECO:0000256" key="4">
    <source>
        <dbReference type="ARBA" id="ARBA00023163"/>
    </source>
</evidence>
<dbReference type="FunFam" id="3.30.730.10:FF:000001">
    <property type="entry name" value="Ethylene-responsive transcription factor 2"/>
    <property type="match status" value="1"/>
</dbReference>
<evidence type="ECO:0000313" key="8">
    <source>
        <dbReference type="EMBL" id="KAA0042565.1"/>
    </source>
</evidence>
<feature type="region of interest" description="Disordered" evidence="6">
    <location>
        <begin position="1"/>
        <end position="52"/>
    </location>
</feature>
<dbReference type="GO" id="GO:0003677">
    <property type="term" value="F:DNA binding"/>
    <property type="evidence" value="ECO:0007669"/>
    <property type="project" value="UniProtKB-KW"/>
</dbReference>
<dbReference type="Proteomes" id="UP000321947">
    <property type="component" value="Unassembled WGS sequence"/>
</dbReference>
<feature type="domain" description="AP2/ERF" evidence="7">
    <location>
        <begin position="94"/>
        <end position="151"/>
    </location>
</feature>
<reference evidence="10 11" key="1">
    <citation type="submission" date="2019-08" db="EMBL/GenBank/DDBJ databases">
        <title>Draft genome sequences of two oriental melons (Cucumis melo L. var makuwa).</title>
        <authorList>
            <person name="Kwon S.-Y."/>
        </authorList>
    </citation>
    <scope>NUCLEOTIDE SEQUENCE [LARGE SCALE GENOMIC DNA]</scope>
    <source>
        <strain evidence="11">cv. Chang Bougi</strain>
        <strain evidence="10">cv. SW 3</strain>
        <tissue evidence="9">Leaf</tissue>
    </source>
</reference>
<feature type="compositionally biased region" description="Low complexity" evidence="6">
    <location>
        <begin position="33"/>
        <end position="43"/>
    </location>
</feature>
<dbReference type="Proteomes" id="UP000321393">
    <property type="component" value="Unassembled WGS sequence"/>
</dbReference>
<feature type="region of interest" description="Disordered" evidence="6">
    <location>
        <begin position="147"/>
        <end position="172"/>
    </location>
</feature>
<protein>
    <submittedName>
        <fullName evidence="9">Ethylene-responsive transcription factor CRF1-like</fullName>
    </submittedName>
</protein>
<keyword evidence="5" id="KW-0539">Nucleus</keyword>
<evidence type="ECO:0000313" key="9">
    <source>
        <dbReference type="EMBL" id="TYK05969.1"/>
    </source>
</evidence>
<dbReference type="PROSITE" id="PS51032">
    <property type="entry name" value="AP2_ERF"/>
    <property type="match status" value="1"/>
</dbReference>
<evidence type="ECO:0000256" key="6">
    <source>
        <dbReference type="SAM" id="MobiDB-lite"/>
    </source>
</evidence>
<dbReference type="CDD" id="cd00018">
    <property type="entry name" value="AP2"/>
    <property type="match status" value="1"/>
</dbReference>
<evidence type="ECO:0000313" key="11">
    <source>
        <dbReference type="Proteomes" id="UP000321947"/>
    </source>
</evidence>
<dbReference type="SUPFAM" id="SSF54171">
    <property type="entry name" value="DNA-binding domain"/>
    <property type="match status" value="1"/>
</dbReference>
<dbReference type="PANTHER" id="PTHR31194:SF218">
    <property type="entry name" value="AP2_ERF DOMAIN-CONTAINING PROTEIN"/>
    <property type="match status" value="1"/>
</dbReference>
<sequence length="270" mass="29694">MEVSTILRRKPISEPPGNFHGRSSTGSRIVRISMTDPDATDSSSSDEDTLNYPRRRVKRYEIELSVGTAGDGGGCGARKLKRKRKRKAVGNVSKFRGVRRRPWGKWAAEIRDTGRRVRLWLGTYDTAEEAAMVYDSAALKLRGPAALTNFPTHTPPPSTGDEPSSPTNISSPTSVLYRTQFTECSSSYRAVNDSPVVDCPFSDDIFKSSLLESPLFPEYQSTLITEAPWIDADGGARSSDLVAAAGSDERVEDHDYFEEILMGSDPLVVL</sequence>
<dbReference type="PRINTS" id="PR00367">
    <property type="entry name" value="ETHRSPELEMNT"/>
</dbReference>
<keyword evidence="3" id="KW-0238">DNA-binding</keyword>
<dbReference type="GO" id="GO:0005634">
    <property type="term" value="C:nucleus"/>
    <property type="evidence" value="ECO:0007669"/>
    <property type="project" value="UniProtKB-SubCell"/>
</dbReference>
<proteinExistence type="predicted"/>
<dbReference type="AlphaFoldDB" id="A0A5D3C6F5"/>
<dbReference type="EMBL" id="SSTD01013643">
    <property type="protein sequence ID" value="TYK05969.1"/>
    <property type="molecule type" value="Genomic_DNA"/>
</dbReference>
<evidence type="ECO:0000313" key="10">
    <source>
        <dbReference type="Proteomes" id="UP000321393"/>
    </source>
</evidence>
<organism evidence="9 11">
    <name type="scientific">Cucumis melo var. makuwa</name>
    <name type="common">Oriental melon</name>
    <dbReference type="NCBI Taxonomy" id="1194695"/>
    <lineage>
        <taxon>Eukaryota</taxon>
        <taxon>Viridiplantae</taxon>
        <taxon>Streptophyta</taxon>
        <taxon>Embryophyta</taxon>
        <taxon>Tracheophyta</taxon>
        <taxon>Spermatophyta</taxon>
        <taxon>Magnoliopsida</taxon>
        <taxon>eudicotyledons</taxon>
        <taxon>Gunneridae</taxon>
        <taxon>Pentapetalae</taxon>
        <taxon>rosids</taxon>
        <taxon>fabids</taxon>
        <taxon>Cucurbitales</taxon>
        <taxon>Cucurbitaceae</taxon>
        <taxon>Benincaseae</taxon>
        <taxon>Cucumis</taxon>
    </lineage>
</organism>
<evidence type="ECO:0000256" key="1">
    <source>
        <dbReference type="ARBA" id="ARBA00004123"/>
    </source>
</evidence>
<gene>
    <name evidence="9" type="ORF">E5676_scaffold376G00650</name>
    <name evidence="8" type="ORF">E6C27_scaffold44G00600</name>
</gene>
<dbReference type="STRING" id="1194695.A0A5D3C6F5"/>
<dbReference type="GO" id="GO:0003700">
    <property type="term" value="F:DNA-binding transcription factor activity"/>
    <property type="evidence" value="ECO:0007669"/>
    <property type="project" value="InterPro"/>
</dbReference>
<feature type="compositionally biased region" description="Low complexity" evidence="6">
    <location>
        <begin position="163"/>
        <end position="172"/>
    </location>
</feature>
<keyword evidence="4" id="KW-0804">Transcription</keyword>
<dbReference type="InterPro" id="IPR036955">
    <property type="entry name" value="AP2/ERF_dom_sf"/>
</dbReference>
<accession>A0A5D3C6F5</accession>
<dbReference type="Gene3D" id="3.30.730.10">
    <property type="entry name" value="AP2/ERF domain"/>
    <property type="match status" value="1"/>
</dbReference>
<evidence type="ECO:0000256" key="2">
    <source>
        <dbReference type="ARBA" id="ARBA00023015"/>
    </source>
</evidence>